<protein>
    <submittedName>
        <fullName evidence="1">Peptide ABC transporter substrate-binding protein</fullName>
    </submittedName>
</protein>
<dbReference type="EMBL" id="MPKA01000093">
    <property type="protein sequence ID" value="OLU44886.1"/>
    <property type="molecule type" value="Genomic_DNA"/>
</dbReference>
<dbReference type="PROSITE" id="PS51257">
    <property type="entry name" value="PROKAR_LIPOPROTEIN"/>
    <property type="match status" value="1"/>
</dbReference>
<dbReference type="Pfam" id="PF04392">
    <property type="entry name" value="ABC_sub_bind"/>
    <property type="match status" value="1"/>
</dbReference>
<dbReference type="GeneID" id="78276222"/>
<dbReference type="Proteomes" id="UP000186705">
    <property type="component" value="Unassembled WGS sequence"/>
</dbReference>
<dbReference type="RefSeq" id="WP_076342075.1">
    <property type="nucleotide sequence ID" value="NZ_CANTAN010000013.1"/>
</dbReference>
<evidence type="ECO:0000313" key="1">
    <source>
        <dbReference type="EMBL" id="OLU44886.1"/>
    </source>
</evidence>
<dbReference type="Gene3D" id="3.40.50.2300">
    <property type="match status" value="2"/>
</dbReference>
<gene>
    <name evidence="1" type="ORF">BO225_09750</name>
</gene>
<comment type="caution">
    <text evidence="1">The sequence shown here is derived from an EMBL/GenBank/DDBJ whole genome shotgun (WGS) entry which is preliminary data.</text>
</comment>
<keyword evidence="2" id="KW-1185">Reference proteome</keyword>
<dbReference type="SUPFAM" id="SSF53822">
    <property type="entry name" value="Periplasmic binding protein-like I"/>
    <property type="match status" value="1"/>
</dbReference>
<evidence type="ECO:0000313" key="2">
    <source>
        <dbReference type="Proteomes" id="UP000186705"/>
    </source>
</evidence>
<dbReference type="AlphaFoldDB" id="A0A1U7NKM5"/>
<reference evidence="1 2" key="1">
    <citation type="submission" date="2016-11" db="EMBL/GenBank/DDBJ databases">
        <title>Description of two novel members of the family Erysipelotrichaceae: Ileibacterium lipovorans gen. nov., sp. nov. and Dubosiella newyorkensis, gen. nov., sp. nov.</title>
        <authorList>
            <person name="Cox L.M."/>
            <person name="Sohn J."/>
            <person name="Tyrrell K.L."/>
            <person name="Citron D.M."/>
            <person name="Lawson P.A."/>
            <person name="Patel N.B."/>
            <person name="Iizumi T."/>
            <person name="Perez-Perez G.I."/>
            <person name="Goldstein E.J."/>
            <person name="Blaser M.J."/>
        </authorList>
    </citation>
    <scope>NUCLEOTIDE SEQUENCE [LARGE SCALE GENOMIC DNA]</scope>
    <source>
        <strain evidence="1 2">NYU-BL-A4</strain>
    </source>
</reference>
<dbReference type="InterPro" id="IPR028082">
    <property type="entry name" value="Peripla_BP_I"/>
</dbReference>
<organism evidence="1 2">
    <name type="scientific">Dubosiella newyorkensis</name>
    <dbReference type="NCBI Taxonomy" id="1862672"/>
    <lineage>
        <taxon>Bacteria</taxon>
        <taxon>Bacillati</taxon>
        <taxon>Bacillota</taxon>
        <taxon>Erysipelotrichia</taxon>
        <taxon>Erysipelotrichales</taxon>
        <taxon>Erysipelotrichaceae</taxon>
        <taxon>Dubosiella</taxon>
    </lineage>
</organism>
<dbReference type="OrthoDB" id="9776955at2"/>
<sequence>MKTRSLKLLSAFCVSATLLTGCSSAEKKVPKVGVAQIVSHTSLNTIRDAFSDRMEELGYKDGETIEYDYADAAGQPSNLTSIMSQFSDEGSDVIVAIATPTAQAAANYADTIPVVFSAVSDPIGAGLVSSLEKPGGNITGTSDEVQVDQIIDLALQINPDLKTMGFLYNAGEANSVSNLEKAKAYCKEKNIELIEGTGKDMTELQSSASVLVEKVDAMFSPNDNTVASGFVALSKIAMDAGIPYYTGADSMVQDGGFATVGINYDELGHETANMVDEILKGKKAGDIPVKVFKDDLNIYVNKAYLEKLNITLPESIQNDDNLVMVGE</sequence>
<accession>A0A1U7NKM5</accession>
<dbReference type="PANTHER" id="PTHR35271:SF1">
    <property type="entry name" value="ABC TRANSPORTER, SUBSTRATE-BINDING LIPOPROTEIN"/>
    <property type="match status" value="1"/>
</dbReference>
<dbReference type="CDD" id="cd06325">
    <property type="entry name" value="PBP1_ABC_unchar_transporter"/>
    <property type="match status" value="1"/>
</dbReference>
<dbReference type="STRING" id="1862672.BO225_09750"/>
<dbReference type="InterPro" id="IPR007487">
    <property type="entry name" value="ABC_transpt-TYRBP-like"/>
</dbReference>
<dbReference type="PANTHER" id="PTHR35271">
    <property type="entry name" value="ABC TRANSPORTER, SUBSTRATE-BINDING LIPOPROTEIN-RELATED"/>
    <property type="match status" value="1"/>
</dbReference>
<proteinExistence type="predicted"/>
<name>A0A1U7NKM5_9FIRM</name>